<protein>
    <submittedName>
        <fullName evidence="1">Uncharacterized protein</fullName>
    </submittedName>
</protein>
<name>A0ABQ7PX19_PLUXY</name>
<dbReference type="EMBL" id="JAHIBW010000029">
    <property type="protein sequence ID" value="KAG7296198.1"/>
    <property type="molecule type" value="Genomic_DNA"/>
</dbReference>
<gene>
    <name evidence="1" type="ORF">JYU34_021300</name>
</gene>
<dbReference type="Proteomes" id="UP000823941">
    <property type="component" value="Chromosome 29"/>
</dbReference>
<comment type="caution">
    <text evidence="1">The sequence shown here is derived from an EMBL/GenBank/DDBJ whole genome shotgun (WGS) entry which is preliminary data.</text>
</comment>
<reference evidence="1 2" key="1">
    <citation type="submission" date="2021-06" db="EMBL/GenBank/DDBJ databases">
        <title>A haploid diamondback moth (Plutella xylostella L.) genome assembly resolves 31 chromosomes and identifies a diamide resistance mutation.</title>
        <authorList>
            <person name="Ward C.M."/>
            <person name="Perry K.D."/>
            <person name="Baker G."/>
            <person name="Powis K."/>
            <person name="Heckel D.G."/>
            <person name="Baxter S.W."/>
        </authorList>
    </citation>
    <scope>NUCLEOTIDE SEQUENCE [LARGE SCALE GENOMIC DNA]</scope>
    <source>
        <strain evidence="1 2">LV</strain>
        <tissue evidence="1">Single pupa</tissue>
    </source>
</reference>
<organism evidence="1 2">
    <name type="scientific">Plutella xylostella</name>
    <name type="common">Diamondback moth</name>
    <name type="synonym">Plutella maculipennis</name>
    <dbReference type="NCBI Taxonomy" id="51655"/>
    <lineage>
        <taxon>Eukaryota</taxon>
        <taxon>Metazoa</taxon>
        <taxon>Ecdysozoa</taxon>
        <taxon>Arthropoda</taxon>
        <taxon>Hexapoda</taxon>
        <taxon>Insecta</taxon>
        <taxon>Pterygota</taxon>
        <taxon>Neoptera</taxon>
        <taxon>Endopterygota</taxon>
        <taxon>Lepidoptera</taxon>
        <taxon>Glossata</taxon>
        <taxon>Ditrysia</taxon>
        <taxon>Yponomeutoidea</taxon>
        <taxon>Plutellidae</taxon>
        <taxon>Plutella</taxon>
    </lineage>
</organism>
<accession>A0ABQ7PX19</accession>
<proteinExistence type="predicted"/>
<evidence type="ECO:0000313" key="2">
    <source>
        <dbReference type="Proteomes" id="UP000823941"/>
    </source>
</evidence>
<evidence type="ECO:0000313" key="1">
    <source>
        <dbReference type="EMBL" id="KAG7296198.1"/>
    </source>
</evidence>
<sequence>MHSLQCFEEKYETDEYEISMDVDKTIEMAAKELENPPPNTLYFKDPIQMMDLFEAMEQQSGDYLTMLAQTDSLNRRLQSAIKCLKNDTETELENFKYYIDQLNCEISSKEKLEQFLENKFYRIINGLFYECVAGEETLKLKICIEYVYDQVFGHYDEGHTNLYEPMRLIELKYEEYRMAMDCIDIKSIKKAEKKAFSQDAKNMKNAHNAQKELRLFNRMRETLSKAFQPPAQYMRPTFDKLDKRSTLKKHRNVKRTNEDSSKMTEADREGLRLFTSWCEGLDPEPFLEQYRRCVEPMFTDGNQTPSQTKSKSIDSDDDYCNYRLF</sequence>
<keyword evidence="2" id="KW-1185">Reference proteome</keyword>